<reference evidence="2" key="1">
    <citation type="submission" date="2024-01" db="EMBL/GenBank/DDBJ databases">
        <authorList>
            <person name="Webb A."/>
        </authorList>
    </citation>
    <scope>NUCLEOTIDE SEQUENCE</scope>
    <source>
        <strain evidence="2">Pm1</strain>
    </source>
</reference>
<dbReference type="Pfam" id="PF17921">
    <property type="entry name" value="Integrase_H2C2"/>
    <property type="match status" value="1"/>
</dbReference>
<dbReference type="PANTHER" id="PTHR47266">
    <property type="entry name" value="ENDONUCLEASE-RELATED"/>
    <property type="match status" value="1"/>
</dbReference>
<comment type="caution">
    <text evidence="2">The sequence shown here is derived from an EMBL/GenBank/DDBJ whole genome shotgun (WGS) entry which is preliminary data.</text>
</comment>
<feature type="domain" description="Integrase zinc-binding" evidence="1">
    <location>
        <begin position="2"/>
        <end position="50"/>
    </location>
</feature>
<dbReference type="InterPro" id="IPR041588">
    <property type="entry name" value="Integrase_H2C2"/>
</dbReference>
<proteinExistence type="predicted"/>
<dbReference type="InterPro" id="IPR052160">
    <property type="entry name" value="Gypsy_RT_Integrase-like"/>
</dbReference>
<protein>
    <recommendedName>
        <fullName evidence="1">Integrase zinc-binding domain-containing protein</fullName>
    </recommendedName>
</protein>
<gene>
    <name evidence="2" type="ORF">PM001_LOCUS16069</name>
</gene>
<dbReference type="Proteomes" id="UP001162060">
    <property type="component" value="Unassembled WGS sequence"/>
</dbReference>
<evidence type="ECO:0000313" key="3">
    <source>
        <dbReference type="Proteomes" id="UP001162060"/>
    </source>
</evidence>
<name>A0AAV1U809_9STRA</name>
<dbReference type="Gene3D" id="1.10.340.70">
    <property type="match status" value="1"/>
</dbReference>
<dbReference type="AlphaFoldDB" id="A0AAV1U809"/>
<organism evidence="2 3">
    <name type="scientific">Peronospora matthiolae</name>
    <dbReference type="NCBI Taxonomy" id="2874970"/>
    <lineage>
        <taxon>Eukaryota</taxon>
        <taxon>Sar</taxon>
        <taxon>Stramenopiles</taxon>
        <taxon>Oomycota</taxon>
        <taxon>Peronosporomycetes</taxon>
        <taxon>Peronosporales</taxon>
        <taxon>Peronosporaceae</taxon>
        <taxon>Peronospora</taxon>
    </lineage>
</organism>
<evidence type="ECO:0000313" key="2">
    <source>
        <dbReference type="EMBL" id="CAK7930919.1"/>
    </source>
</evidence>
<accession>A0AAV1U809</accession>
<dbReference type="EMBL" id="CAKLBY020000170">
    <property type="protein sequence ID" value="CAK7930919.1"/>
    <property type="molecule type" value="Genomic_DNA"/>
</dbReference>
<sequence>MFEYHDAPIGGHRGREKTYLTVSRDFYWPRQYQFVRKYVRACEVCQRVKSSSSLRAPLQPLPVPAECWDPSQWILPSGYPKTHAGIRVFSYLLTDSAKWYTLWLYPSQSRQVAVLVSLLTPSSDFMGCPVNSYQTEIHASLLISGVPCSNHSERLKMSTSDHPESVGQTERANRVLEEIL</sequence>
<evidence type="ECO:0000259" key="1">
    <source>
        <dbReference type="Pfam" id="PF17921"/>
    </source>
</evidence>